<evidence type="ECO:0008006" key="4">
    <source>
        <dbReference type="Google" id="ProtNLM"/>
    </source>
</evidence>
<reference evidence="2" key="1">
    <citation type="journal article" date="2023" name="bioRxiv">
        <title>Improved chromosome-level genome assembly for marigold (Tagetes erecta).</title>
        <authorList>
            <person name="Jiang F."/>
            <person name="Yuan L."/>
            <person name="Wang S."/>
            <person name="Wang H."/>
            <person name="Xu D."/>
            <person name="Wang A."/>
            <person name="Fan W."/>
        </authorList>
    </citation>
    <scope>NUCLEOTIDE SEQUENCE</scope>
    <source>
        <strain evidence="2">WSJ</strain>
        <tissue evidence="2">Leaf</tissue>
    </source>
</reference>
<dbReference type="Proteomes" id="UP001229421">
    <property type="component" value="Unassembled WGS sequence"/>
</dbReference>
<dbReference type="EMBL" id="JAUHHV010000010">
    <property type="protein sequence ID" value="KAK1411136.1"/>
    <property type="molecule type" value="Genomic_DNA"/>
</dbReference>
<dbReference type="InterPro" id="IPR050317">
    <property type="entry name" value="Plant_Fungal_Acyltransferase"/>
</dbReference>
<dbReference type="Gene3D" id="3.30.559.10">
    <property type="entry name" value="Chloramphenicol acetyltransferase-like domain"/>
    <property type="match status" value="1"/>
</dbReference>
<dbReference type="PANTHER" id="PTHR31642">
    <property type="entry name" value="TRICHOTHECENE 3-O-ACETYLTRANSFERASE"/>
    <property type="match status" value="1"/>
</dbReference>
<evidence type="ECO:0000256" key="1">
    <source>
        <dbReference type="ARBA" id="ARBA00009861"/>
    </source>
</evidence>
<dbReference type="PANTHER" id="PTHR31642:SF115">
    <property type="entry name" value="PROTEIN ECERIFERUM 26-LIKE"/>
    <property type="match status" value="1"/>
</dbReference>
<dbReference type="InterPro" id="IPR023213">
    <property type="entry name" value="CAT-like_dom_sf"/>
</dbReference>
<comment type="caution">
    <text evidence="2">The sequence shown here is derived from an EMBL/GenBank/DDBJ whole genome shotgun (WGS) entry which is preliminary data.</text>
</comment>
<organism evidence="2 3">
    <name type="scientific">Tagetes erecta</name>
    <name type="common">African marigold</name>
    <dbReference type="NCBI Taxonomy" id="13708"/>
    <lineage>
        <taxon>Eukaryota</taxon>
        <taxon>Viridiplantae</taxon>
        <taxon>Streptophyta</taxon>
        <taxon>Embryophyta</taxon>
        <taxon>Tracheophyta</taxon>
        <taxon>Spermatophyta</taxon>
        <taxon>Magnoliopsida</taxon>
        <taxon>eudicotyledons</taxon>
        <taxon>Gunneridae</taxon>
        <taxon>Pentapetalae</taxon>
        <taxon>asterids</taxon>
        <taxon>campanulids</taxon>
        <taxon>Asterales</taxon>
        <taxon>Asteraceae</taxon>
        <taxon>Asteroideae</taxon>
        <taxon>Heliantheae alliance</taxon>
        <taxon>Tageteae</taxon>
        <taxon>Tagetes</taxon>
    </lineage>
</organism>
<gene>
    <name evidence="2" type="ORF">QVD17_37680</name>
</gene>
<evidence type="ECO:0000313" key="3">
    <source>
        <dbReference type="Proteomes" id="UP001229421"/>
    </source>
</evidence>
<evidence type="ECO:0000313" key="2">
    <source>
        <dbReference type="EMBL" id="KAK1411136.1"/>
    </source>
</evidence>
<dbReference type="AlphaFoldDB" id="A0AAD8NK22"/>
<dbReference type="GO" id="GO:0016747">
    <property type="term" value="F:acyltransferase activity, transferring groups other than amino-acyl groups"/>
    <property type="evidence" value="ECO:0007669"/>
    <property type="project" value="TreeGrafter"/>
</dbReference>
<sequence length="430" mass="48606">MLMSKEENPIYDIKISSVGPGLISGRDAVQELSGMDLAMKLHYLRTVYYFPRQAFEGLTIINIKETIFLWLNYAYIPNGRFRKSDSGRPYIKCNDCGVRLIEARCKMSLNEWLESSDDAATHKLVVPGQVLGPNLFYSPLVLLQLTKFVCGGTAVGVSWAHVLGDAFSAATFMNLWGQATRNKYPAQPLLMAHFKTQAQNSKSPIKDPLAVKRVGPVGDHWVTSNDTKMETYSFDVSWADLARLQTKICVDKDYQQIPPFESICAAVWQCVAKVKHETDVKMVTICKKDSKYSFEEVFTNKGQRVKVVKTNVSPKELSPMELGLLIMNQVVDETNIIEEAIEFDNQLQDFLVYGANLTFVDLLDAPVYDLNIRGHKPIYINCAIDNVGDEGVVLVFPSQKYHFNGVKVSITFPETYIPNLKWMLKKEWSL</sequence>
<dbReference type="Pfam" id="PF02458">
    <property type="entry name" value="Transferase"/>
    <property type="match status" value="1"/>
</dbReference>
<keyword evidence="3" id="KW-1185">Reference proteome</keyword>
<accession>A0AAD8NK22</accession>
<name>A0AAD8NK22_TARER</name>
<protein>
    <recommendedName>
        <fullName evidence="4">Protein ECERIFERUM 26-like</fullName>
    </recommendedName>
</protein>
<proteinExistence type="inferred from homology"/>
<comment type="similarity">
    <text evidence="1">Belongs to the plant acyltransferase family.</text>
</comment>